<gene>
    <name evidence="6" type="primary">LOC106470418</name>
</gene>
<dbReference type="PROSITE" id="PS00658">
    <property type="entry name" value="FORK_HEAD_2"/>
    <property type="match status" value="1"/>
</dbReference>
<dbReference type="InterPro" id="IPR047208">
    <property type="entry name" value="FOXG1"/>
</dbReference>
<dbReference type="InterPro" id="IPR030456">
    <property type="entry name" value="TF_fork_head_CS_2"/>
</dbReference>
<evidence type="ECO:0000256" key="2">
    <source>
        <dbReference type="PROSITE-ProRule" id="PRU00089"/>
    </source>
</evidence>
<protein>
    <submittedName>
        <fullName evidence="6">Forkhead box protein D3-A-like</fullName>
    </submittedName>
</protein>
<dbReference type="RefSeq" id="XP_013786428.1">
    <property type="nucleotide sequence ID" value="XM_013930974.2"/>
</dbReference>
<dbReference type="InterPro" id="IPR036390">
    <property type="entry name" value="WH_DNA-bd_sf"/>
</dbReference>
<feature type="region of interest" description="Disordered" evidence="3">
    <location>
        <begin position="376"/>
        <end position="395"/>
    </location>
</feature>
<evidence type="ECO:0000313" key="6">
    <source>
        <dbReference type="RefSeq" id="XP_013786428.1"/>
    </source>
</evidence>
<evidence type="ECO:0000256" key="1">
    <source>
        <dbReference type="ARBA" id="ARBA00023125"/>
    </source>
</evidence>
<dbReference type="InterPro" id="IPR001766">
    <property type="entry name" value="Fork_head_dom"/>
</dbReference>
<sequence>MTTTTSKSFFIRNIISIDENDDNFKTEISDEGWKPAMSVSSSGVENFSQDADFSSLSANKGESGYEECEIRAVTTPANLELSSRMMNDNCRYDEQNSLTISLSNSVFNQNLCQGKHEKPPFSYNALIMMAIRQSVEKKLTLNGIYEFIMNKFPYYRENKQGWQNSIRHNLSLNKCFVKVPRQYDDPGKGNYWMLDPASDDVFIGGATGKLRRRSTLTSRNRLNALRRNVVLESLPYISSALSGHAQEKAITWSPCPLATPSVSNLDYSNIMPLNHSIDTLLRGIDATPGFQRQRQDAFRQTCFAAPTPNLQFSPLLSSGFQEGFMSLPLQYKIFNSNNSYPLPRLPPYPLSHSSYQNTPGVMKRDTKLFPLFFSNSSTTSQSNSSSRTTINGHIS</sequence>
<proteinExistence type="predicted"/>
<reference evidence="6" key="1">
    <citation type="submission" date="2025-08" db="UniProtKB">
        <authorList>
            <consortium name="RefSeq"/>
        </authorList>
    </citation>
    <scope>IDENTIFICATION</scope>
    <source>
        <tissue evidence="6">Muscle</tissue>
    </source>
</reference>
<dbReference type="Pfam" id="PF00250">
    <property type="entry name" value="Forkhead"/>
    <property type="match status" value="1"/>
</dbReference>
<dbReference type="CDD" id="cd20021">
    <property type="entry name" value="FH_FOXG"/>
    <property type="match status" value="1"/>
</dbReference>
<dbReference type="SMART" id="SM00339">
    <property type="entry name" value="FH"/>
    <property type="match status" value="1"/>
</dbReference>
<evidence type="ECO:0000256" key="3">
    <source>
        <dbReference type="SAM" id="MobiDB-lite"/>
    </source>
</evidence>
<dbReference type="InterPro" id="IPR036388">
    <property type="entry name" value="WH-like_DNA-bd_sf"/>
</dbReference>
<dbReference type="Proteomes" id="UP000694941">
    <property type="component" value="Unplaced"/>
</dbReference>
<name>A0ABM1BQ01_LIMPO</name>
<dbReference type="PRINTS" id="PR00053">
    <property type="entry name" value="FORKHEAD"/>
</dbReference>
<dbReference type="PANTHER" id="PTHR46617">
    <property type="entry name" value="FORKHEAD BOX PROTEIN G1"/>
    <property type="match status" value="1"/>
</dbReference>
<dbReference type="SUPFAM" id="SSF46785">
    <property type="entry name" value="Winged helix' DNA-binding domain"/>
    <property type="match status" value="1"/>
</dbReference>
<dbReference type="PANTHER" id="PTHR46617:SF3">
    <property type="entry name" value="FORKHEAD BOX PROTEIN G1"/>
    <property type="match status" value="1"/>
</dbReference>
<feature type="compositionally biased region" description="Low complexity" evidence="3">
    <location>
        <begin position="376"/>
        <end position="389"/>
    </location>
</feature>
<dbReference type="PROSITE" id="PS50039">
    <property type="entry name" value="FORK_HEAD_3"/>
    <property type="match status" value="1"/>
</dbReference>
<dbReference type="Gene3D" id="1.10.10.10">
    <property type="entry name" value="Winged helix-like DNA-binding domain superfamily/Winged helix DNA-binding domain"/>
    <property type="match status" value="1"/>
</dbReference>
<keyword evidence="5" id="KW-1185">Reference proteome</keyword>
<keyword evidence="2" id="KW-0539">Nucleus</keyword>
<comment type="subcellular location">
    <subcellularLocation>
        <location evidence="2">Nucleus</location>
    </subcellularLocation>
</comment>
<organism evidence="5 6">
    <name type="scientific">Limulus polyphemus</name>
    <name type="common">Atlantic horseshoe crab</name>
    <dbReference type="NCBI Taxonomy" id="6850"/>
    <lineage>
        <taxon>Eukaryota</taxon>
        <taxon>Metazoa</taxon>
        <taxon>Ecdysozoa</taxon>
        <taxon>Arthropoda</taxon>
        <taxon>Chelicerata</taxon>
        <taxon>Merostomata</taxon>
        <taxon>Xiphosura</taxon>
        <taxon>Limulidae</taxon>
        <taxon>Limulus</taxon>
    </lineage>
</organism>
<dbReference type="GeneID" id="106470418"/>
<dbReference type="InterPro" id="IPR018122">
    <property type="entry name" value="TF_fork_head_CS_1"/>
</dbReference>
<evidence type="ECO:0000313" key="5">
    <source>
        <dbReference type="Proteomes" id="UP000694941"/>
    </source>
</evidence>
<dbReference type="PROSITE" id="PS00657">
    <property type="entry name" value="FORK_HEAD_1"/>
    <property type="match status" value="1"/>
</dbReference>
<evidence type="ECO:0000259" key="4">
    <source>
        <dbReference type="PROSITE" id="PS50039"/>
    </source>
</evidence>
<feature type="domain" description="Fork-head" evidence="4">
    <location>
        <begin position="118"/>
        <end position="212"/>
    </location>
</feature>
<accession>A0ABM1BQ01</accession>
<feature type="DNA-binding region" description="Fork-head" evidence="2">
    <location>
        <begin position="118"/>
        <end position="212"/>
    </location>
</feature>
<keyword evidence="1 2" id="KW-0238">DNA-binding</keyword>